<comment type="subcellular location">
    <subcellularLocation>
        <location evidence="1">Secreted</location>
    </subcellularLocation>
</comment>
<keyword evidence="2" id="KW-0964">Secreted</keyword>
<evidence type="ECO:0000313" key="3">
    <source>
        <dbReference type="EMBL" id="PZQ49907.1"/>
    </source>
</evidence>
<evidence type="ECO:0008006" key="5">
    <source>
        <dbReference type="Google" id="ProtNLM"/>
    </source>
</evidence>
<dbReference type="PRINTS" id="PR00313">
    <property type="entry name" value="CABNDNGRPT"/>
</dbReference>
<evidence type="ECO:0000256" key="1">
    <source>
        <dbReference type="ARBA" id="ARBA00004613"/>
    </source>
</evidence>
<accession>A0A2W5PYB7</accession>
<comment type="caution">
    <text evidence="3">The sequence shown here is derived from an EMBL/GenBank/DDBJ whole genome shotgun (WGS) entry which is preliminary data.</text>
</comment>
<dbReference type="PROSITE" id="PS00330">
    <property type="entry name" value="HEMOLYSIN_CALCIUM"/>
    <property type="match status" value="4"/>
</dbReference>
<evidence type="ECO:0000313" key="4">
    <source>
        <dbReference type="Proteomes" id="UP000249185"/>
    </source>
</evidence>
<dbReference type="InterPro" id="IPR050557">
    <property type="entry name" value="RTX_toxin/Mannuronan_C5-epim"/>
</dbReference>
<dbReference type="PANTHER" id="PTHR38340">
    <property type="entry name" value="S-LAYER PROTEIN"/>
    <property type="match status" value="1"/>
</dbReference>
<dbReference type="Gene3D" id="2.150.10.10">
    <property type="entry name" value="Serralysin-like metalloprotease, C-terminal"/>
    <property type="match status" value="4"/>
</dbReference>
<organism evidence="3 4">
    <name type="scientific">Rhodovulum sulfidophilum</name>
    <name type="common">Rhodobacter sulfidophilus</name>
    <dbReference type="NCBI Taxonomy" id="35806"/>
    <lineage>
        <taxon>Bacteria</taxon>
        <taxon>Pseudomonadati</taxon>
        <taxon>Pseudomonadota</taxon>
        <taxon>Alphaproteobacteria</taxon>
        <taxon>Rhodobacterales</taxon>
        <taxon>Paracoccaceae</taxon>
        <taxon>Rhodovulum</taxon>
    </lineage>
</organism>
<sequence length="678" mass="68635">MATFTGNSSGNTIYYGYVSSGVTISPSGVFYPTAVADIIYGMGGNDYLDGYGGDDEIYTGAGNDTAYGGDGNDLIDDFTASSYGGSDYMDGGTGNDSLYGYDGYDSLYGGTGDDMLYGENDDDTLDGGAGVDSMYGGEGSDTYYVDNVGDYVEDDGVTTWNYDRVFASVSFTLGAGIETLTLTGRSGTSGTGNGLTNEIYGNDFNNALYGLGGSDYLYGNAGSDSLYGGDGSDELNGGLASDSLYGGDGADYLDGGAGADYLEGGAGNDYYYLDSASDVVAESLSGSLGGTDTISLAFAGSWTLTTNVENLVFDYWSGSASGTGNASANVIYAGYYADTLLGLDGNDTLHGYEGADSINGGTGVDSMLGGAGNDTYYVDSTSDVIVEYSGSYYGTDTVYSNATYTLSANVENLYFFGEASINGTGNASANDMSGTIGNNYLRGLGGNDTLRAGSGSDNLDGGVGADSMVGGAGDDFYYVDNAGDTVSETLTGTAGGADTVYATVGHTLSTNVENLFLVGATAANGTGNALANQISGNSFVNTLRGLAGNDTFQSGNGADVMIGGAGNDIFRFASTVGSNPASRDIIRGGDGAVAFERPGAALGDRIDLSQIDANTAAGGIQDFTFGTAKGVGRLWATTSGTMTIINGNTDADSAIEFQIAIDDGAVAASAYSAADFIL</sequence>
<dbReference type="EMBL" id="QFPW01000006">
    <property type="protein sequence ID" value="PZQ49907.1"/>
    <property type="molecule type" value="Genomic_DNA"/>
</dbReference>
<gene>
    <name evidence="3" type="ORF">DI556_10670</name>
</gene>
<proteinExistence type="predicted"/>
<dbReference type="GO" id="GO:0005509">
    <property type="term" value="F:calcium ion binding"/>
    <property type="evidence" value="ECO:0007669"/>
    <property type="project" value="InterPro"/>
</dbReference>
<dbReference type="GO" id="GO:0005576">
    <property type="term" value="C:extracellular region"/>
    <property type="evidence" value="ECO:0007669"/>
    <property type="project" value="UniProtKB-SubCell"/>
</dbReference>
<reference evidence="3 4" key="1">
    <citation type="submission" date="2017-08" db="EMBL/GenBank/DDBJ databases">
        <title>Infants hospitalized years apart are colonized by the same room-sourced microbial strains.</title>
        <authorList>
            <person name="Brooks B."/>
            <person name="Olm M.R."/>
            <person name="Firek B.A."/>
            <person name="Baker R."/>
            <person name="Thomas B.C."/>
            <person name="Morowitz M.J."/>
            <person name="Banfield J.F."/>
        </authorList>
    </citation>
    <scope>NUCLEOTIDE SEQUENCE [LARGE SCALE GENOMIC DNA]</scope>
    <source>
        <strain evidence="3">S2_005_002_R2_34</strain>
    </source>
</reference>
<dbReference type="InterPro" id="IPR001343">
    <property type="entry name" value="Hemolysn_Ca-bd"/>
</dbReference>
<dbReference type="InterPro" id="IPR011049">
    <property type="entry name" value="Serralysin-like_metalloprot_C"/>
</dbReference>
<dbReference type="SUPFAM" id="SSF51120">
    <property type="entry name" value="beta-Roll"/>
    <property type="match status" value="5"/>
</dbReference>
<protein>
    <recommendedName>
        <fullName evidence="5">Calcium-binding protein</fullName>
    </recommendedName>
</protein>
<dbReference type="InterPro" id="IPR018511">
    <property type="entry name" value="Hemolysin-typ_Ca-bd_CS"/>
</dbReference>
<name>A0A2W5PYB7_RHOSU</name>
<dbReference type="Pfam" id="PF00353">
    <property type="entry name" value="HemolysinCabind"/>
    <property type="match status" value="7"/>
</dbReference>
<dbReference type="Proteomes" id="UP000249185">
    <property type="component" value="Unassembled WGS sequence"/>
</dbReference>
<dbReference type="AlphaFoldDB" id="A0A2W5PYB7"/>
<dbReference type="PANTHER" id="PTHR38340:SF1">
    <property type="entry name" value="S-LAYER PROTEIN"/>
    <property type="match status" value="1"/>
</dbReference>
<evidence type="ECO:0000256" key="2">
    <source>
        <dbReference type="ARBA" id="ARBA00022525"/>
    </source>
</evidence>